<evidence type="ECO:0000256" key="4">
    <source>
        <dbReference type="ARBA" id="ARBA00007837"/>
    </source>
</evidence>
<dbReference type="SUPFAM" id="SSF56059">
    <property type="entry name" value="Glutathione synthetase ATP-binding domain-like"/>
    <property type="match status" value="1"/>
</dbReference>
<comment type="function">
    <text evidence="2 15">Catalyzes the phosphorylation of pyruvate to phosphoenolpyruvate.</text>
</comment>
<dbReference type="InterPro" id="IPR013815">
    <property type="entry name" value="ATP_grasp_subdomain_1"/>
</dbReference>
<dbReference type="InterPro" id="IPR040442">
    <property type="entry name" value="Pyrv_kinase-like_dom_sf"/>
</dbReference>
<dbReference type="GO" id="GO:0008986">
    <property type="term" value="F:pyruvate, water dikinase activity"/>
    <property type="evidence" value="ECO:0007669"/>
    <property type="project" value="UniProtKB-EC"/>
</dbReference>
<keyword evidence="10 15" id="KW-0418">Kinase</keyword>
<dbReference type="Gene3D" id="3.20.20.60">
    <property type="entry name" value="Phosphoenolpyruvate-binding domains"/>
    <property type="match status" value="1"/>
</dbReference>
<dbReference type="Pfam" id="PF00391">
    <property type="entry name" value="PEP-utilizers"/>
    <property type="match status" value="1"/>
</dbReference>
<dbReference type="InterPro" id="IPR008279">
    <property type="entry name" value="PEP-util_enz_mobile_dom"/>
</dbReference>
<dbReference type="PIRSF" id="PIRSF000854">
    <property type="entry name" value="PEP_synthase"/>
    <property type="match status" value="1"/>
</dbReference>
<dbReference type="UniPathway" id="UPA00138"/>
<dbReference type="EC" id="2.7.9.2" evidence="5 15"/>
<dbReference type="InterPro" id="IPR015813">
    <property type="entry name" value="Pyrv/PenolPyrv_kinase-like_dom"/>
</dbReference>
<dbReference type="FunFam" id="3.30.1490.20:FF:000010">
    <property type="entry name" value="Phosphoenolpyruvate synthase"/>
    <property type="match status" value="1"/>
</dbReference>
<name>A0A1G2DXZ2_9BACT</name>
<evidence type="ECO:0000256" key="3">
    <source>
        <dbReference type="ARBA" id="ARBA00004742"/>
    </source>
</evidence>
<evidence type="ECO:0000259" key="18">
    <source>
        <dbReference type="Pfam" id="PF02896"/>
    </source>
</evidence>
<dbReference type="Gene3D" id="3.30.470.20">
    <property type="entry name" value="ATP-grasp fold, B domain"/>
    <property type="match status" value="1"/>
</dbReference>
<dbReference type="PANTHER" id="PTHR43030">
    <property type="entry name" value="PHOSPHOENOLPYRUVATE SYNTHASE"/>
    <property type="match status" value="1"/>
</dbReference>
<dbReference type="GO" id="GO:0005524">
    <property type="term" value="F:ATP binding"/>
    <property type="evidence" value="ECO:0007669"/>
    <property type="project" value="UniProtKB-KW"/>
</dbReference>
<dbReference type="FunFam" id="3.30.470.20:FF:000017">
    <property type="entry name" value="Phosphoenolpyruvate synthase"/>
    <property type="match status" value="1"/>
</dbReference>
<evidence type="ECO:0000256" key="1">
    <source>
        <dbReference type="ARBA" id="ARBA00001946"/>
    </source>
</evidence>
<evidence type="ECO:0000256" key="5">
    <source>
        <dbReference type="ARBA" id="ARBA00011996"/>
    </source>
</evidence>
<feature type="domain" description="PEP-utilising enzyme C-terminal" evidence="18">
    <location>
        <begin position="480"/>
        <end position="791"/>
    </location>
</feature>
<dbReference type="InterPro" id="IPR006319">
    <property type="entry name" value="PEP_synth"/>
</dbReference>
<dbReference type="SUPFAM" id="SSF52009">
    <property type="entry name" value="Phosphohistidine domain"/>
    <property type="match status" value="1"/>
</dbReference>
<evidence type="ECO:0000256" key="8">
    <source>
        <dbReference type="ARBA" id="ARBA00022723"/>
    </source>
</evidence>
<comment type="similarity">
    <text evidence="4 15">Belongs to the PEP-utilizing enzyme family.</text>
</comment>
<dbReference type="InterPro" id="IPR023151">
    <property type="entry name" value="PEP_util_CS"/>
</dbReference>
<evidence type="ECO:0000256" key="10">
    <source>
        <dbReference type="ARBA" id="ARBA00022777"/>
    </source>
</evidence>
<dbReference type="GO" id="GO:0046872">
    <property type="term" value="F:metal ion binding"/>
    <property type="evidence" value="ECO:0007669"/>
    <property type="project" value="UniProtKB-KW"/>
</dbReference>
<dbReference type="SUPFAM" id="SSF51621">
    <property type="entry name" value="Phosphoenolpyruvate/pyruvate domain"/>
    <property type="match status" value="1"/>
</dbReference>
<dbReference type="InterPro" id="IPR002192">
    <property type="entry name" value="PPDK_AMP/ATP-bd"/>
</dbReference>
<keyword evidence="9 15" id="KW-0547">Nucleotide-binding</keyword>
<dbReference type="NCBIfam" id="NF005057">
    <property type="entry name" value="PRK06464.1"/>
    <property type="match status" value="1"/>
</dbReference>
<sequence length="795" mass="88952">MAKQKKYILWFKEISKKDVVLVGGKNASLGEMFSQLNKKGIRVPDGFATTSSAYWYFLEANKLLPKLKKIFKNLDARNIGKLQKAGKEARNLIIRAEFPGDLKEEILKAYRILSQKYKTTNLSIAARSSATAEDLPTASFAGQHETYLNISGEKEVLIAVKKCIVSLFLDRAISYRAEKGFNHFKVALSVGVMKMVRSDVGSAGVIFTLDTETGFRDVVLINGSWGLGEMVVKGRVVPDEFLVHKPTLKKGFSPIISRVLGTKRRKLIYINKGNKTTEEIAVSRRKQDKFVLNDKEVLQLGKWACAIEDHYGFPMDIEWAKDGKTGELFIVQARPETIHASKIGQSYNQYFLKQKGKLLLEGEAIGSKIAFGKAKVIPNIAQIKNFRSGEILVTEMTDPDWTSIMKQAKAIITEQGGRTCHAAIVSRELGIPCIVGADNATRVLKTGRMVTVDCSLGQTGRVFEGQLKFEIRKYNLKKIPKTRTKIMINTSHPDVAFLNSFLPSSGVGLAREEFIIASQIKIHPLALYNFSKLNNADLKRKIDKLTVGYSDKKEYFIDKLSQGIGKIAAGMYPKPVIVRFSDFKSNEYAQLLGGDVFEPEESNPMIGWRGASRYYDQGFLPAFQMECQAIKRVREKFGLKNVKTMVPFCRTVEEGKKVILLMKRFGLERKKDGLEVYVMCEIPSNVILADKFLDVFDGMSIGSNDLTQLVLGLDRDSALISSIGDERDEAVKEMLKTVIAVCKKRKKYCGICGEAPSYFPEFAEFLVSQGIESMSLNPDTVIKTTLIVAKKEKHV</sequence>
<comment type="cofactor">
    <cofactor evidence="1 15">
        <name>Mg(2+)</name>
        <dbReference type="ChEBI" id="CHEBI:18420"/>
    </cofactor>
</comment>
<evidence type="ECO:0000256" key="13">
    <source>
        <dbReference type="ARBA" id="ARBA00033470"/>
    </source>
</evidence>
<dbReference type="Pfam" id="PF02896">
    <property type="entry name" value="PEP-utilizers_C"/>
    <property type="match status" value="1"/>
</dbReference>
<keyword evidence="11 15" id="KW-0067">ATP-binding</keyword>
<evidence type="ECO:0000256" key="2">
    <source>
        <dbReference type="ARBA" id="ARBA00002988"/>
    </source>
</evidence>
<dbReference type="InterPro" id="IPR000121">
    <property type="entry name" value="PEP_util_C"/>
</dbReference>
<gene>
    <name evidence="19" type="ORF">A2Z68_02050</name>
</gene>
<dbReference type="NCBIfam" id="TIGR01418">
    <property type="entry name" value="PEP_synth"/>
    <property type="match status" value="1"/>
</dbReference>
<comment type="catalytic activity">
    <reaction evidence="14 15">
        <text>pyruvate + ATP + H2O = phosphoenolpyruvate + AMP + phosphate + 2 H(+)</text>
        <dbReference type="Rhea" id="RHEA:11364"/>
        <dbReference type="ChEBI" id="CHEBI:15361"/>
        <dbReference type="ChEBI" id="CHEBI:15377"/>
        <dbReference type="ChEBI" id="CHEBI:15378"/>
        <dbReference type="ChEBI" id="CHEBI:30616"/>
        <dbReference type="ChEBI" id="CHEBI:43474"/>
        <dbReference type="ChEBI" id="CHEBI:58702"/>
        <dbReference type="ChEBI" id="CHEBI:456215"/>
        <dbReference type="EC" id="2.7.9.2"/>
    </reaction>
</comment>
<dbReference type="PANTHER" id="PTHR43030:SF1">
    <property type="entry name" value="PHOSPHOENOLPYRUVATE SYNTHASE"/>
    <property type="match status" value="1"/>
</dbReference>
<comment type="pathway">
    <text evidence="3 15">Carbohydrate biosynthesis; gluconeogenesis.</text>
</comment>
<evidence type="ECO:0000259" key="17">
    <source>
        <dbReference type="Pfam" id="PF01326"/>
    </source>
</evidence>
<evidence type="ECO:0000256" key="14">
    <source>
        <dbReference type="ARBA" id="ARBA00047700"/>
    </source>
</evidence>
<evidence type="ECO:0000313" key="19">
    <source>
        <dbReference type="EMBL" id="OGZ18417.1"/>
    </source>
</evidence>
<keyword evidence="12 15" id="KW-0460">Magnesium</keyword>
<accession>A0A1G2DXZ2</accession>
<keyword evidence="7 15" id="KW-0808">Transferase</keyword>
<keyword evidence="8 15" id="KW-0479">Metal-binding</keyword>
<evidence type="ECO:0000256" key="6">
    <source>
        <dbReference type="ARBA" id="ARBA00021623"/>
    </source>
</evidence>
<dbReference type="EMBL" id="MHLX01000039">
    <property type="protein sequence ID" value="OGZ18417.1"/>
    <property type="molecule type" value="Genomic_DNA"/>
</dbReference>
<organism evidence="19 20">
    <name type="scientific">Candidatus Nealsonbacteria bacterium RBG_13_38_11</name>
    <dbReference type="NCBI Taxonomy" id="1801662"/>
    <lineage>
        <taxon>Bacteria</taxon>
        <taxon>Candidatus Nealsoniibacteriota</taxon>
    </lineage>
</organism>
<proteinExistence type="inferred from homology"/>
<keyword evidence="19" id="KW-0670">Pyruvate</keyword>
<dbReference type="Gene3D" id="3.30.1490.20">
    <property type="entry name" value="ATP-grasp fold, A domain"/>
    <property type="match status" value="1"/>
</dbReference>
<dbReference type="InterPro" id="IPR036637">
    <property type="entry name" value="Phosphohistidine_dom_sf"/>
</dbReference>
<evidence type="ECO:0000313" key="20">
    <source>
        <dbReference type="Proteomes" id="UP000176662"/>
    </source>
</evidence>
<evidence type="ECO:0000256" key="11">
    <source>
        <dbReference type="ARBA" id="ARBA00022840"/>
    </source>
</evidence>
<dbReference type="Proteomes" id="UP000176662">
    <property type="component" value="Unassembled WGS sequence"/>
</dbReference>
<protein>
    <recommendedName>
        <fullName evidence="6 15">Phosphoenolpyruvate synthase</fullName>
        <shortName evidence="15">PEP synthase</shortName>
        <ecNumber evidence="5 15">2.7.9.2</ecNumber>
    </recommendedName>
    <alternativeName>
        <fullName evidence="13 15">Pyruvate, water dikinase</fullName>
    </alternativeName>
</protein>
<comment type="caution">
    <text evidence="19">The sequence shown here is derived from an EMBL/GenBank/DDBJ whole genome shotgun (WGS) entry which is preliminary data.</text>
</comment>
<dbReference type="AlphaFoldDB" id="A0A1G2DXZ2"/>
<dbReference type="PROSITE" id="PS00742">
    <property type="entry name" value="PEP_ENZYMES_2"/>
    <property type="match status" value="1"/>
</dbReference>
<dbReference type="PROSITE" id="PS00370">
    <property type="entry name" value="PEP_ENZYMES_PHOS_SITE"/>
    <property type="match status" value="1"/>
</dbReference>
<dbReference type="GO" id="GO:0006094">
    <property type="term" value="P:gluconeogenesis"/>
    <property type="evidence" value="ECO:0007669"/>
    <property type="project" value="UniProtKB-UniPathway"/>
</dbReference>
<dbReference type="Gene3D" id="3.50.30.10">
    <property type="entry name" value="Phosphohistidine domain"/>
    <property type="match status" value="1"/>
</dbReference>
<dbReference type="Pfam" id="PF01326">
    <property type="entry name" value="PPDK_N"/>
    <property type="match status" value="1"/>
</dbReference>
<dbReference type="InterPro" id="IPR018274">
    <property type="entry name" value="PEP_util_AS"/>
</dbReference>
<evidence type="ECO:0000256" key="9">
    <source>
        <dbReference type="ARBA" id="ARBA00022741"/>
    </source>
</evidence>
<evidence type="ECO:0000256" key="7">
    <source>
        <dbReference type="ARBA" id="ARBA00022679"/>
    </source>
</evidence>
<reference evidence="19 20" key="1">
    <citation type="journal article" date="2016" name="Nat. Commun.">
        <title>Thousands of microbial genomes shed light on interconnected biogeochemical processes in an aquifer system.</title>
        <authorList>
            <person name="Anantharaman K."/>
            <person name="Brown C.T."/>
            <person name="Hug L.A."/>
            <person name="Sharon I."/>
            <person name="Castelle C.J."/>
            <person name="Probst A.J."/>
            <person name="Thomas B.C."/>
            <person name="Singh A."/>
            <person name="Wilkins M.J."/>
            <person name="Karaoz U."/>
            <person name="Brodie E.L."/>
            <person name="Williams K.H."/>
            <person name="Hubbard S.S."/>
            <person name="Banfield J.F."/>
        </authorList>
    </citation>
    <scope>NUCLEOTIDE SEQUENCE [LARGE SCALE GENOMIC DNA]</scope>
</reference>
<feature type="domain" description="Pyruvate phosphate dikinase AMP/ATP-binding" evidence="17">
    <location>
        <begin position="21"/>
        <end position="344"/>
    </location>
</feature>
<evidence type="ECO:0000259" key="16">
    <source>
        <dbReference type="Pfam" id="PF00391"/>
    </source>
</evidence>
<feature type="domain" description="PEP-utilising enzyme mobile" evidence="16">
    <location>
        <begin position="387"/>
        <end position="457"/>
    </location>
</feature>
<evidence type="ECO:0000256" key="12">
    <source>
        <dbReference type="ARBA" id="ARBA00022842"/>
    </source>
</evidence>
<evidence type="ECO:0000256" key="15">
    <source>
        <dbReference type="PIRNR" id="PIRNR000854"/>
    </source>
</evidence>